<keyword evidence="2" id="KW-1185">Reference proteome</keyword>
<reference evidence="1 2" key="1">
    <citation type="submission" date="2019-08" db="EMBL/GenBank/DDBJ databases">
        <title>The genome of the soybean aphid Biotype 1, its phylome, world population structure and adaptation to the North American continent.</title>
        <authorList>
            <person name="Giordano R."/>
            <person name="Donthu R.K."/>
            <person name="Hernandez A.G."/>
            <person name="Wright C.L."/>
            <person name="Zimin A.V."/>
        </authorList>
    </citation>
    <scope>NUCLEOTIDE SEQUENCE [LARGE SCALE GENOMIC DNA]</scope>
    <source>
        <tissue evidence="1">Whole aphids</tissue>
    </source>
</reference>
<protein>
    <submittedName>
        <fullName evidence="1">Uncharacterized protein</fullName>
    </submittedName>
</protein>
<dbReference type="EMBL" id="VYZN01000059">
    <property type="protein sequence ID" value="KAE9525567.1"/>
    <property type="molecule type" value="Genomic_DNA"/>
</dbReference>
<comment type="caution">
    <text evidence="1">The sequence shown here is derived from an EMBL/GenBank/DDBJ whole genome shotgun (WGS) entry which is preliminary data.</text>
</comment>
<gene>
    <name evidence="1" type="ORF">AGLY_014094</name>
</gene>
<sequence>MDLKSNSSNSMISLEHYEVSNIKFKEIAKQFILNLPEKLEEKNKNYNEIKINEEVFKLSVLEKLSDINQTVTIADLIHLTNVKLKNEKKAFKKMLNNKEKIMPHDIVELVNQKYLYDDLNRHFIRYDLDLEEIEYIKLSTLYIDKQWIDVNSSISRDNNDYICKFRQFKQVKKSFSQFIDYIENRLKNIKDEVSIETANTKVPKNELEEYTHVYEGVENEVLRLMKRIMIPEGCYMILTWLSPPEWKKKLNINKLNYDFVRSDCDFIKENNDDYMSYAHQKPLEEFAKEVRLEPVLEMYWESEEQFTKKLVMLDKKTRDNMSILDMINNSHKVANNKQQYYDGRRKYKNKIKQNIVSNIDGINQILTANHQTSLKNMKSIFFNDTLFNIKLMSLDIYSELNKPYGDLTRPSKVIIPLFNQLYKTINDSDEFPKHLWKKTEQILKLIEESKSKKNKNIKQKCEAVKLIQREANKIYDLPLPNTRVQKLIPNRLMIPKQKPPKKPKKATLNNEQLMYLQCFTNLSPTDITNNITSVPMFKMN</sequence>
<dbReference type="Proteomes" id="UP000475862">
    <property type="component" value="Unassembled WGS sequence"/>
</dbReference>
<dbReference type="OrthoDB" id="6597431at2759"/>
<evidence type="ECO:0000313" key="1">
    <source>
        <dbReference type="EMBL" id="KAE9525567.1"/>
    </source>
</evidence>
<proteinExistence type="predicted"/>
<name>A0A6G0T440_APHGL</name>
<dbReference type="AlphaFoldDB" id="A0A6G0T440"/>
<evidence type="ECO:0000313" key="2">
    <source>
        <dbReference type="Proteomes" id="UP000475862"/>
    </source>
</evidence>
<organism evidence="1 2">
    <name type="scientific">Aphis glycines</name>
    <name type="common">Soybean aphid</name>
    <dbReference type="NCBI Taxonomy" id="307491"/>
    <lineage>
        <taxon>Eukaryota</taxon>
        <taxon>Metazoa</taxon>
        <taxon>Ecdysozoa</taxon>
        <taxon>Arthropoda</taxon>
        <taxon>Hexapoda</taxon>
        <taxon>Insecta</taxon>
        <taxon>Pterygota</taxon>
        <taxon>Neoptera</taxon>
        <taxon>Paraneoptera</taxon>
        <taxon>Hemiptera</taxon>
        <taxon>Sternorrhyncha</taxon>
        <taxon>Aphidomorpha</taxon>
        <taxon>Aphidoidea</taxon>
        <taxon>Aphididae</taxon>
        <taxon>Aphidini</taxon>
        <taxon>Aphis</taxon>
        <taxon>Aphis</taxon>
    </lineage>
</organism>
<accession>A0A6G0T440</accession>